<dbReference type="RefSeq" id="WP_008613872.1">
    <property type="nucleotide sequence ID" value="NZ_AONQ01000003.1"/>
</dbReference>
<proteinExistence type="predicted"/>
<dbReference type="OrthoDB" id="9795402at2"/>
<dbReference type="InterPro" id="IPR002725">
    <property type="entry name" value="YgjP-like_metallopeptidase"/>
</dbReference>
<dbReference type="Pfam" id="PF01863">
    <property type="entry name" value="YgjP-like"/>
    <property type="match status" value="1"/>
</dbReference>
<dbReference type="eggNOG" id="COG1451">
    <property type="taxonomic scope" value="Bacteria"/>
</dbReference>
<accession>M2ZBC7</accession>
<dbReference type="Gene3D" id="3.30.2010.10">
    <property type="entry name" value="Metalloproteases ('zincins'), catalytic domain"/>
    <property type="match status" value="1"/>
</dbReference>
<reference evidence="2 3" key="1">
    <citation type="journal article" date="2014" name="Genome Announc.">
        <title>Draft Genome Sequence of Magnetospirillum sp. Strain SO-1, a Freshwater Magnetotactic Bacterium Isolated from the Ol'khovka River, Russia.</title>
        <authorList>
            <person name="Grouzdev D.S."/>
            <person name="Dziuba M.V."/>
            <person name="Sukhacheva M.S."/>
            <person name="Mardanov A.V."/>
            <person name="Beletskiy A.V."/>
            <person name="Kuznetsov B.B."/>
            <person name="Skryabin K.G."/>
        </authorList>
    </citation>
    <scope>NUCLEOTIDE SEQUENCE [LARGE SCALE GENOMIC DNA]</scope>
    <source>
        <strain evidence="2 3">SO-1</strain>
    </source>
</reference>
<name>M2ZBC7_9PROT</name>
<dbReference type="Proteomes" id="UP000011744">
    <property type="component" value="Unassembled WGS sequence"/>
</dbReference>
<dbReference type="PANTHER" id="PTHR30399:SF1">
    <property type="entry name" value="UTP PYROPHOSPHATASE"/>
    <property type="match status" value="1"/>
</dbReference>
<evidence type="ECO:0000313" key="3">
    <source>
        <dbReference type="Proteomes" id="UP000011744"/>
    </source>
</evidence>
<evidence type="ECO:0000259" key="1">
    <source>
        <dbReference type="Pfam" id="PF01863"/>
    </source>
</evidence>
<feature type="domain" description="YgjP-like metallopeptidase" evidence="1">
    <location>
        <begin position="26"/>
        <end position="222"/>
    </location>
</feature>
<sequence length="235" mass="25944">MGKAFLLHLDGRSLPIAVKRSGRARNMSLRLDPTGGSVVVVLPDGVPEHEAERFARRQSAWIESRLAVLPGHIPFAHGGEVPLLGVAHSIRHQPQARRGVWAEDGVIHVSGRAEHLSRRVEEFLRDEARMVMAHHSRELAARLGRKVGRVSVRDTTSRWGSCTARGDLSFSWRLVLAPGFVGRYVAAHEVAHLAEMNHGPDFWALVEGLAGDCAAPRAWLKRFGPQLHRYGGPVE</sequence>
<dbReference type="AlphaFoldDB" id="M2ZBC7"/>
<dbReference type="CDD" id="cd07344">
    <property type="entry name" value="M48_yhfN_like"/>
    <property type="match status" value="1"/>
</dbReference>
<evidence type="ECO:0000313" key="2">
    <source>
        <dbReference type="EMBL" id="EME71735.1"/>
    </source>
</evidence>
<comment type="caution">
    <text evidence="2">The sequence shown here is derived from an EMBL/GenBank/DDBJ whole genome shotgun (WGS) entry which is preliminary data.</text>
</comment>
<organism evidence="2 3">
    <name type="scientific">Paramagnetospirillum caucaseum</name>
    <dbReference type="NCBI Taxonomy" id="1244869"/>
    <lineage>
        <taxon>Bacteria</taxon>
        <taxon>Pseudomonadati</taxon>
        <taxon>Pseudomonadota</taxon>
        <taxon>Alphaproteobacteria</taxon>
        <taxon>Rhodospirillales</taxon>
        <taxon>Magnetospirillaceae</taxon>
        <taxon>Paramagnetospirillum</taxon>
    </lineage>
</organism>
<dbReference type="EMBL" id="AONQ01000003">
    <property type="protein sequence ID" value="EME71735.1"/>
    <property type="molecule type" value="Genomic_DNA"/>
</dbReference>
<protein>
    <recommendedName>
        <fullName evidence="1">YgjP-like metallopeptidase domain-containing protein</fullName>
    </recommendedName>
</protein>
<gene>
    <name evidence="2" type="ORF">H261_02346</name>
</gene>
<keyword evidence="3" id="KW-1185">Reference proteome</keyword>
<dbReference type="InterPro" id="IPR053136">
    <property type="entry name" value="UTP_pyrophosphatase-like"/>
</dbReference>
<dbReference type="PANTHER" id="PTHR30399">
    <property type="entry name" value="UNCHARACTERIZED PROTEIN YGJP"/>
    <property type="match status" value="1"/>
</dbReference>
<dbReference type="STRING" id="1244869.H261_02346"/>
<dbReference type="PATRIC" id="fig|1244869.3.peg.467"/>